<dbReference type="RefSeq" id="WP_017742596.1">
    <property type="nucleotide sequence ID" value="NZ_KQ976354.1"/>
</dbReference>
<dbReference type="AlphaFoldDB" id="A0A139XDK3"/>
<comment type="caution">
    <text evidence="1">The sequence shown here is derived from an EMBL/GenBank/DDBJ whole genome shotgun (WGS) entry which is preliminary data.</text>
</comment>
<evidence type="ECO:0000313" key="2">
    <source>
        <dbReference type="Proteomes" id="UP000076925"/>
    </source>
</evidence>
<gene>
    <name evidence="1" type="ORF">WA1_15175</name>
</gene>
<reference evidence="1 2" key="1">
    <citation type="journal article" date="2013" name="Genome Biol. Evol.">
        <title>Genomes of Stigonematalean cyanobacteria (subsection V) and the evolution of oxygenic photosynthesis from prokaryotes to plastids.</title>
        <authorList>
            <person name="Dagan T."/>
            <person name="Roettger M."/>
            <person name="Stucken K."/>
            <person name="Landan G."/>
            <person name="Koch R."/>
            <person name="Major P."/>
            <person name="Gould S.B."/>
            <person name="Goremykin V.V."/>
            <person name="Rippka R."/>
            <person name="Tandeau de Marsac N."/>
            <person name="Gugger M."/>
            <person name="Lockhart P.J."/>
            <person name="Allen J.F."/>
            <person name="Brune I."/>
            <person name="Maus I."/>
            <person name="Puhler A."/>
            <person name="Martin W.F."/>
        </authorList>
    </citation>
    <scope>NUCLEOTIDE SEQUENCE [LARGE SCALE GENOMIC DNA]</scope>
    <source>
        <strain evidence="1 2">PCC 7110</strain>
    </source>
</reference>
<name>A0A139XDK3_9CYAN</name>
<dbReference type="Proteomes" id="UP000076925">
    <property type="component" value="Unassembled WGS sequence"/>
</dbReference>
<proteinExistence type="predicted"/>
<evidence type="ECO:0000313" key="1">
    <source>
        <dbReference type="EMBL" id="KYC42682.1"/>
    </source>
</evidence>
<protein>
    <submittedName>
        <fullName evidence="1">Uncharacterized protein</fullName>
    </submittedName>
</protein>
<organism evidence="1 2">
    <name type="scientific">Scytonema hofmannii PCC 7110</name>
    <dbReference type="NCBI Taxonomy" id="128403"/>
    <lineage>
        <taxon>Bacteria</taxon>
        <taxon>Bacillati</taxon>
        <taxon>Cyanobacteriota</taxon>
        <taxon>Cyanophyceae</taxon>
        <taxon>Nostocales</taxon>
        <taxon>Scytonemataceae</taxon>
        <taxon>Scytonema</taxon>
    </lineage>
</organism>
<sequence length="87" mass="10471">MKKREKIKRKIKSILRRVLGTGTEEKQARKRKKVVKFVARKVIGIETEETRLTDSYKNRTDTETSYSLYLQLLKQMEMKRTKHKETK</sequence>
<accession>A0A139XDK3</accession>
<dbReference type="EMBL" id="ANNX02000017">
    <property type="protein sequence ID" value="KYC42682.1"/>
    <property type="molecule type" value="Genomic_DNA"/>
</dbReference>
<keyword evidence="2" id="KW-1185">Reference proteome</keyword>
<dbReference type="OrthoDB" id="9908996at2"/>